<evidence type="ECO:0000313" key="2">
    <source>
        <dbReference type="Proteomes" id="UP001412239"/>
    </source>
</evidence>
<proteinExistence type="predicted"/>
<dbReference type="EMBL" id="LN891269">
    <property type="protein sequence ID" value="CUS06989.1"/>
    <property type="molecule type" value="Genomic_DNA"/>
</dbReference>
<gene>
    <name evidence="1" type="ORF">GSTUAT00008934001</name>
</gene>
<keyword evidence="2" id="KW-1185">Reference proteome</keyword>
<protein>
    <submittedName>
        <fullName evidence="1">Uncharacterized protein</fullName>
    </submittedName>
</protein>
<reference evidence="1" key="1">
    <citation type="submission" date="2015-10" db="EMBL/GenBank/DDBJ databases">
        <authorList>
            <person name="Regsiter A."/>
            <person name="william w."/>
        </authorList>
    </citation>
    <scope>NUCLEOTIDE SEQUENCE</scope>
    <source>
        <strain evidence="1">Montdore</strain>
    </source>
</reference>
<dbReference type="Proteomes" id="UP001412239">
    <property type="component" value="Unassembled WGS sequence"/>
</dbReference>
<organism evidence="1 2">
    <name type="scientific">Tuber aestivum</name>
    <name type="common">summer truffle</name>
    <dbReference type="NCBI Taxonomy" id="59557"/>
    <lineage>
        <taxon>Eukaryota</taxon>
        <taxon>Fungi</taxon>
        <taxon>Dikarya</taxon>
        <taxon>Ascomycota</taxon>
        <taxon>Pezizomycotina</taxon>
        <taxon>Pezizomycetes</taxon>
        <taxon>Pezizales</taxon>
        <taxon>Tuberaceae</taxon>
        <taxon>Tuber</taxon>
    </lineage>
</organism>
<dbReference type="AlphaFoldDB" id="A0A292PI97"/>
<sequence length="169" mass="17887">MPGIPPKLKMSPAPEPLSPSVLSSRNFRICSASILELTCRTTSINAVNCSTPNRGPKLILQRHGRISMATTSLSHVLPMTLNTSSAAILTAGSLVLIPRNSGISFSWMVAAAAGEQSTLNASSPRILIPRDEVFVNTAATAGNTSFFRVGKSSFGRSVGMERRARSCKA</sequence>
<evidence type="ECO:0000313" key="1">
    <source>
        <dbReference type="EMBL" id="CUS06989.1"/>
    </source>
</evidence>
<accession>A0A292PI97</accession>
<name>A0A292PI97_9PEZI</name>